<dbReference type="Proteomes" id="UP000886653">
    <property type="component" value="Unassembled WGS sequence"/>
</dbReference>
<dbReference type="AlphaFoldDB" id="A0A9P6NZY9"/>
<reference evidence="2" key="1">
    <citation type="submission" date="2013-11" db="EMBL/GenBank/DDBJ databases">
        <title>Genome sequence of the fusiform rust pathogen reveals effectors for host alternation and coevolution with pine.</title>
        <authorList>
            <consortium name="DOE Joint Genome Institute"/>
            <person name="Smith K."/>
            <person name="Pendleton A."/>
            <person name="Kubisiak T."/>
            <person name="Anderson C."/>
            <person name="Salamov A."/>
            <person name="Aerts A."/>
            <person name="Riley R."/>
            <person name="Clum A."/>
            <person name="Lindquist E."/>
            <person name="Ence D."/>
            <person name="Campbell M."/>
            <person name="Kronenberg Z."/>
            <person name="Feau N."/>
            <person name="Dhillon B."/>
            <person name="Hamelin R."/>
            <person name="Burleigh J."/>
            <person name="Smith J."/>
            <person name="Yandell M."/>
            <person name="Nelson C."/>
            <person name="Grigoriev I."/>
            <person name="Davis J."/>
        </authorList>
    </citation>
    <scope>NUCLEOTIDE SEQUENCE</scope>
    <source>
        <strain evidence="2">G11</strain>
    </source>
</reference>
<dbReference type="EMBL" id="MU167208">
    <property type="protein sequence ID" value="KAG0152480.1"/>
    <property type="molecule type" value="Genomic_DNA"/>
</dbReference>
<feature type="region of interest" description="Disordered" evidence="1">
    <location>
        <begin position="1"/>
        <end position="65"/>
    </location>
</feature>
<keyword evidence="3" id="KW-1185">Reference proteome</keyword>
<comment type="caution">
    <text evidence="2">The sequence shown here is derived from an EMBL/GenBank/DDBJ whole genome shotgun (WGS) entry which is preliminary data.</text>
</comment>
<name>A0A9P6NZY9_9BASI</name>
<evidence type="ECO:0000313" key="3">
    <source>
        <dbReference type="Proteomes" id="UP000886653"/>
    </source>
</evidence>
<sequence>MPIKWQIYRGQKKRSRPSKFSIPTIPPDRATALFQNLGIGVQPGPSQPAAPTENNRPDDDLQAPDNDEFYQQLDFLPADGRLADAPLNSSPDTSTETLIQALRARKYAQKWLDLEKQWASIEAVLTAVFLERQHHTQNWTTQDTYLYDEPPCYCRSRTSRKVDSVNISDTAATSSLSVNVFQI</sequence>
<evidence type="ECO:0000313" key="2">
    <source>
        <dbReference type="EMBL" id="KAG0152480.1"/>
    </source>
</evidence>
<protein>
    <submittedName>
        <fullName evidence="2">Uncharacterized protein</fullName>
    </submittedName>
</protein>
<evidence type="ECO:0000256" key="1">
    <source>
        <dbReference type="SAM" id="MobiDB-lite"/>
    </source>
</evidence>
<proteinExistence type="predicted"/>
<organism evidence="2 3">
    <name type="scientific">Cronartium quercuum f. sp. fusiforme G11</name>
    <dbReference type="NCBI Taxonomy" id="708437"/>
    <lineage>
        <taxon>Eukaryota</taxon>
        <taxon>Fungi</taxon>
        <taxon>Dikarya</taxon>
        <taxon>Basidiomycota</taxon>
        <taxon>Pucciniomycotina</taxon>
        <taxon>Pucciniomycetes</taxon>
        <taxon>Pucciniales</taxon>
        <taxon>Coleosporiaceae</taxon>
        <taxon>Cronartium</taxon>
    </lineage>
</organism>
<gene>
    <name evidence="2" type="ORF">CROQUDRAFT_85580</name>
</gene>
<accession>A0A9P6NZY9</accession>